<evidence type="ECO:0000256" key="3">
    <source>
        <dbReference type="ARBA" id="ARBA00022670"/>
    </source>
</evidence>
<dbReference type="PANTHER" id="PTHR11705:SF143">
    <property type="entry name" value="SLL0236 PROTEIN"/>
    <property type="match status" value="1"/>
</dbReference>
<dbReference type="PRINTS" id="PR00765">
    <property type="entry name" value="CRBOXYPTASEA"/>
</dbReference>
<keyword evidence="12" id="KW-1185">Reference proteome</keyword>
<evidence type="ECO:0000256" key="9">
    <source>
        <dbReference type="SAM" id="SignalP"/>
    </source>
</evidence>
<dbReference type="PROSITE" id="PS52035">
    <property type="entry name" value="PEPTIDASE_M14"/>
    <property type="match status" value="1"/>
</dbReference>
<feature type="signal peptide" evidence="9">
    <location>
        <begin position="1"/>
        <end position="29"/>
    </location>
</feature>
<feature type="active site" description="Proton donor/acceptor" evidence="7">
    <location>
        <position position="364"/>
    </location>
</feature>
<dbReference type="PANTHER" id="PTHR11705">
    <property type="entry name" value="PROTEASE FAMILY M14 CARBOXYPEPTIDASE A,B"/>
    <property type="match status" value="1"/>
</dbReference>
<keyword evidence="6" id="KW-0482">Metalloprotease</keyword>
<organism evidence="11 12">
    <name type="scientific">Nocardioides lentus</name>
    <dbReference type="NCBI Taxonomy" id="338077"/>
    <lineage>
        <taxon>Bacteria</taxon>
        <taxon>Bacillati</taxon>
        <taxon>Actinomycetota</taxon>
        <taxon>Actinomycetes</taxon>
        <taxon>Propionibacteriales</taxon>
        <taxon>Nocardioidaceae</taxon>
        <taxon>Nocardioides</taxon>
    </lineage>
</organism>
<comment type="similarity">
    <text evidence="2 7">Belongs to the peptidase M14 family.</text>
</comment>
<evidence type="ECO:0000256" key="4">
    <source>
        <dbReference type="ARBA" id="ARBA00022801"/>
    </source>
</evidence>
<dbReference type="SUPFAM" id="SSF53187">
    <property type="entry name" value="Zn-dependent exopeptidases"/>
    <property type="match status" value="1"/>
</dbReference>
<evidence type="ECO:0000256" key="2">
    <source>
        <dbReference type="ARBA" id="ARBA00005988"/>
    </source>
</evidence>
<feature type="region of interest" description="Disordered" evidence="8">
    <location>
        <begin position="27"/>
        <end position="55"/>
    </location>
</feature>
<evidence type="ECO:0000313" key="12">
    <source>
        <dbReference type="Proteomes" id="UP001501612"/>
    </source>
</evidence>
<evidence type="ECO:0000313" key="11">
    <source>
        <dbReference type="EMBL" id="GAA1917355.1"/>
    </source>
</evidence>
<evidence type="ECO:0000259" key="10">
    <source>
        <dbReference type="PROSITE" id="PS52035"/>
    </source>
</evidence>
<evidence type="ECO:0000256" key="6">
    <source>
        <dbReference type="ARBA" id="ARBA00023049"/>
    </source>
</evidence>
<keyword evidence="3" id="KW-0645">Protease</keyword>
<proteinExistence type="inferred from homology"/>
<protein>
    <submittedName>
        <fullName evidence="11">M14 family zinc carboxypeptidase</fullName>
    </submittedName>
</protein>
<keyword evidence="4" id="KW-0378">Hydrolase</keyword>
<evidence type="ECO:0000256" key="7">
    <source>
        <dbReference type="PROSITE-ProRule" id="PRU01379"/>
    </source>
</evidence>
<dbReference type="EMBL" id="BAAAMY010000004">
    <property type="protein sequence ID" value="GAA1917355.1"/>
    <property type="molecule type" value="Genomic_DNA"/>
</dbReference>
<feature type="compositionally biased region" description="Low complexity" evidence="8">
    <location>
        <begin position="40"/>
        <end position="50"/>
    </location>
</feature>
<dbReference type="RefSeq" id="WP_344006401.1">
    <property type="nucleotide sequence ID" value="NZ_BAAAMY010000004.1"/>
</dbReference>
<feature type="chain" id="PRO_5046888363" evidence="9">
    <location>
        <begin position="30"/>
        <end position="984"/>
    </location>
</feature>
<name>A0ABN2PCU7_9ACTN</name>
<comment type="caution">
    <text evidence="11">The sequence shown here is derived from an EMBL/GenBank/DDBJ whole genome shotgun (WGS) entry which is preliminary data.</text>
</comment>
<dbReference type="Proteomes" id="UP001501612">
    <property type="component" value="Unassembled WGS sequence"/>
</dbReference>
<gene>
    <name evidence="11" type="ORF">GCM10009737_18530</name>
</gene>
<dbReference type="Pfam" id="PF00246">
    <property type="entry name" value="Peptidase_M14"/>
    <property type="match status" value="1"/>
</dbReference>
<evidence type="ECO:0000256" key="1">
    <source>
        <dbReference type="ARBA" id="ARBA00001947"/>
    </source>
</evidence>
<keyword evidence="5" id="KW-0862">Zinc</keyword>
<dbReference type="Gene3D" id="3.40.630.10">
    <property type="entry name" value="Zn peptidases"/>
    <property type="match status" value="1"/>
</dbReference>
<accession>A0ABN2PCU7</accession>
<evidence type="ECO:0000256" key="5">
    <source>
        <dbReference type="ARBA" id="ARBA00022833"/>
    </source>
</evidence>
<dbReference type="GO" id="GO:0004180">
    <property type="term" value="F:carboxypeptidase activity"/>
    <property type="evidence" value="ECO:0007669"/>
    <property type="project" value="UniProtKB-KW"/>
</dbReference>
<dbReference type="InterPro" id="IPR000834">
    <property type="entry name" value="Peptidase_M14"/>
</dbReference>
<dbReference type="SMART" id="SM00631">
    <property type="entry name" value="Zn_pept"/>
    <property type="match status" value="1"/>
</dbReference>
<sequence>MSRIKPLAGGSLALLLTGTLIAGATSAGAAPEDGVRAPDARSAAPAPARAVQTSPEVTARKLAAESAVPAPPASYPFQPRLKVFPDNPADASIARGAFPYDEIAPRLQRVMRRTDAVSTQVVGQSTQGRDIYLVTLTAPETEEQTAQQTAWREAIKDDAAAAATDTALQAGYKMPIWFNGNIHGNEWEGADMTLDYIDRVVADYEAGDSAALDMLRGSRMYFTVTNNPDGRVNGVRATALGLDPNRDFITNTTPETTIIRDLTDDIQPLFFSDLHGYTGNLQVEPTGPPHGENYDYDLFIPHAYESALAIEDAVVDANIAGNPLTPAGGILIPYRDIPSGWDDWPPIFTAQYVAFQGAVSSTVELPLGRGTAPVGVSQPERTRINKEVGAVVMDTTVDYFEANADALLDNQIETFRRGAAGEPIEPILDPTTVPGPTQWQSEWDADGGEAYAADLPRAYVIGTGATQRSESDAAALVDFLLAHDVEVSRATSEFTVDGTTYAAGSYVVDMHQPMRGLANALLDAGTDISDRVADMYDVSAWAPGLIWGATTAPVGSTTDADLPVAVEAVTESAPVGSTPPTGEYLGLELLGGAELRALNDVLAADVPVTWLPSGVAVLGDDAASYAAASAAAAEHDVAFTAVDPAVLDTEGAKGLDDLTVGYTGTADDRLALGEMGFDSLTLLTTAGITDGSIDLDTIDVMYLGGSLSFNPATQQAGIDAVRAYLADGKGMAGRGTNAVNFANTFGLLSATPVAGSGAGTGIVDIDTPEGSLLEPVAQPYAFVAPATWFTALGEGTTAEARYAEGNPLVAGHWNATRGRPAAEAGGQASVVSGSTAEGANALVFGTLPTYRTYTKGAYSQLGHGLLWGADSVEGVQPPTDPEPPVEPTTPEIDMTLARNPIVVGQQPRARVELDLGDADVEQVTLQIRKAGKVVTTRTVNRDGSFLIGFPKQPAGQHRIRAVVLPTETTTRAASDVEVLRVRRG</sequence>
<keyword evidence="9" id="KW-0732">Signal</keyword>
<evidence type="ECO:0000256" key="8">
    <source>
        <dbReference type="SAM" id="MobiDB-lite"/>
    </source>
</evidence>
<feature type="domain" description="Peptidase M14" evidence="10">
    <location>
        <begin position="96"/>
        <end position="396"/>
    </location>
</feature>
<keyword evidence="11" id="KW-0121">Carboxypeptidase</keyword>
<reference evidence="11 12" key="1">
    <citation type="journal article" date="2019" name="Int. J. Syst. Evol. Microbiol.">
        <title>The Global Catalogue of Microorganisms (GCM) 10K type strain sequencing project: providing services to taxonomists for standard genome sequencing and annotation.</title>
        <authorList>
            <consortium name="The Broad Institute Genomics Platform"/>
            <consortium name="The Broad Institute Genome Sequencing Center for Infectious Disease"/>
            <person name="Wu L."/>
            <person name="Ma J."/>
        </authorList>
    </citation>
    <scope>NUCLEOTIDE SEQUENCE [LARGE SCALE GENOMIC DNA]</scope>
    <source>
        <strain evidence="11 12">JCM 14046</strain>
    </source>
</reference>
<comment type="cofactor">
    <cofactor evidence="1">
        <name>Zn(2+)</name>
        <dbReference type="ChEBI" id="CHEBI:29105"/>
    </cofactor>
</comment>